<dbReference type="EMBL" id="BDSA01000010">
    <property type="protein sequence ID" value="GBE62984.1"/>
    <property type="molecule type" value="Genomic_DNA"/>
</dbReference>
<dbReference type="OrthoDB" id="366456at2759"/>
<dbReference type="AlphaFoldDB" id="A0A2H6KJ19"/>
<dbReference type="VEuPathDB" id="PiroplasmaDB:BOVATA_044770"/>
<evidence type="ECO:0000313" key="2">
    <source>
        <dbReference type="EMBL" id="GBE62984.1"/>
    </source>
</evidence>
<proteinExistence type="predicted"/>
<comment type="caution">
    <text evidence="2">The sequence shown here is derived from an EMBL/GenBank/DDBJ whole genome shotgun (WGS) entry which is preliminary data.</text>
</comment>
<protein>
    <submittedName>
        <fullName evidence="2">Extracellular matrix-binding ebh</fullName>
    </submittedName>
</protein>
<name>A0A2H6KJ19_9APIC</name>
<evidence type="ECO:0000313" key="3">
    <source>
        <dbReference type="Proteomes" id="UP000236319"/>
    </source>
</evidence>
<dbReference type="GeneID" id="39876754"/>
<evidence type="ECO:0000256" key="1">
    <source>
        <dbReference type="SAM" id="Phobius"/>
    </source>
</evidence>
<feature type="transmembrane region" description="Helical" evidence="1">
    <location>
        <begin position="222"/>
        <end position="242"/>
    </location>
</feature>
<keyword evidence="1" id="KW-0812">Transmembrane</keyword>
<dbReference type="Proteomes" id="UP000236319">
    <property type="component" value="Unassembled WGS sequence"/>
</dbReference>
<keyword evidence="1" id="KW-1133">Transmembrane helix</keyword>
<accession>A0A2H6KJ19</accession>
<keyword evidence="1" id="KW-0472">Membrane</keyword>
<dbReference type="RefSeq" id="XP_028869227.1">
    <property type="nucleotide sequence ID" value="XM_029013394.1"/>
</dbReference>
<keyword evidence="3" id="KW-1185">Reference proteome</keyword>
<gene>
    <name evidence="2" type="ORF">BOVATA_044770</name>
</gene>
<sequence length="314" mass="35517">MWNHESSRRAYSHHESYLTHLNGDAINSLFPLWPQLHGSYRNANLTDALKALAGHDHDNSGHNALSCLSAEPPCQSPSGCAPFLQPLALHANHTFPQKHAQLYVSWIVWLAWQLWELLESLLDALNNIDCTAHGCATCLCQPSNHNDKDSCHCPSLVECGGPLPTLYRYGFTYRNAHALLAGSQKIRCSDLNDQLTKALHSDHFTQLFHQIDQLLYTIRMPFLFAITALWLIATLFIAHSLLYHGRAAHPLPTYYQGLTPHLRQGFTRRQPQDALALQGRRLLDDDFTRECNYLSYIHIAFLSLCCHVSSRLSS</sequence>
<reference evidence="2 3" key="1">
    <citation type="journal article" date="2017" name="BMC Genomics">
        <title>Whole-genome assembly of Babesia ovata and comparative genomics between closely related pathogens.</title>
        <authorList>
            <person name="Yamagishi J."/>
            <person name="Asada M."/>
            <person name="Hakimi H."/>
            <person name="Tanaka T.Q."/>
            <person name="Sugimoto C."/>
            <person name="Kawazu S."/>
        </authorList>
    </citation>
    <scope>NUCLEOTIDE SEQUENCE [LARGE SCALE GENOMIC DNA]</scope>
    <source>
        <strain evidence="2 3">Miyake</strain>
    </source>
</reference>
<organism evidence="2 3">
    <name type="scientific">Babesia ovata</name>
    <dbReference type="NCBI Taxonomy" id="189622"/>
    <lineage>
        <taxon>Eukaryota</taxon>
        <taxon>Sar</taxon>
        <taxon>Alveolata</taxon>
        <taxon>Apicomplexa</taxon>
        <taxon>Aconoidasida</taxon>
        <taxon>Piroplasmida</taxon>
        <taxon>Babesiidae</taxon>
        <taxon>Babesia</taxon>
    </lineage>
</organism>